<feature type="domain" description="DUF4159" evidence="2">
    <location>
        <begin position="355"/>
        <end position="551"/>
    </location>
</feature>
<keyword evidence="4" id="KW-1185">Reference proteome</keyword>
<evidence type="ECO:0000256" key="1">
    <source>
        <dbReference type="SAM" id="SignalP"/>
    </source>
</evidence>
<name>A0A5C5ZTS3_9BACT</name>
<dbReference type="EMBL" id="SJPQ01000001">
    <property type="protein sequence ID" value="TWT90964.1"/>
    <property type="molecule type" value="Genomic_DNA"/>
</dbReference>
<gene>
    <name evidence="3" type="ORF">Mal64_13630</name>
</gene>
<dbReference type="CDD" id="cd00688">
    <property type="entry name" value="ISOPREN_C2_like"/>
    <property type="match status" value="1"/>
</dbReference>
<dbReference type="Gene3D" id="1.50.10.20">
    <property type="match status" value="2"/>
</dbReference>
<proteinExistence type="predicted"/>
<dbReference type="InterPro" id="IPR008930">
    <property type="entry name" value="Terpenoid_cyclase/PrenylTrfase"/>
</dbReference>
<dbReference type="RefSeq" id="WP_146398297.1">
    <property type="nucleotide sequence ID" value="NZ_SJPQ01000001.1"/>
</dbReference>
<feature type="signal peptide" evidence="1">
    <location>
        <begin position="1"/>
        <end position="26"/>
    </location>
</feature>
<evidence type="ECO:0000259" key="2">
    <source>
        <dbReference type="Pfam" id="PF13709"/>
    </source>
</evidence>
<feature type="domain" description="DUF4159" evidence="2">
    <location>
        <begin position="583"/>
        <end position="787"/>
    </location>
</feature>
<evidence type="ECO:0000313" key="3">
    <source>
        <dbReference type="EMBL" id="TWT90964.1"/>
    </source>
</evidence>
<accession>A0A5C5ZTS3</accession>
<dbReference type="Gene3D" id="3.40.50.12140">
    <property type="entry name" value="Domain of unknown function DUF4159"/>
    <property type="match status" value="2"/>
</dbReference>
<dbReference type="OrthoDB" id="220961at2"/>
<organism evidence="3 4">
    <name type="scientific">Pseudobythopirellula maris</name>
    <dbReference type="NCBI Taxonomy" id="2527991"/>
    <lineage>
        <taxon>Bacteria</taxon>
        <taxon>Pseudomonadati</taxon>
        <taxon>Planctomycetota</taxon>
        <taxon>Planctomycetia</taxon>
        <taxon>Pirellulales</taxon>
        <taxon>Lacipirellulaceae</taxon>
        <taxon>Pseudobythopirellula</taxon>
    </lineage>
</organism>
<protein>
    <submittedName>
        <fullName evidence="3">Prenyltransferase and squalene oxidase repeat protein</fullName>
    </submittedName>
</protein>
<sequence precursor="true">MRKSQRTTFVTVLLIAATLWAPPARAQRMGRLDEEPLDAARVLLAIDRGVEYIRREQTPRGSWPELTGYPGGVTSLCTLALLSAGVEPTDPSIRRALDYLRSIETSKTYTVAMQTMALAAAEPKRDLVTIQRNVRWLEVAQVKDDAERAGSWTYDQSKIGPDNSNTQFAMLALYEAQRAGARVQPETWRRSLAYWRRTQKPNGSWGYKPGEKSTGSMTCAGIGAVTIAMLAVEDLDARVRGGRVECCLPHDDDATIDRAANWLSRNFSVRRNPGETVGEMWQFYYLYGLERAGRLTNQRFFGEHDWYREGTAYLVNAQDSLAHSWTGSLIEANSVVASSFALLFLSKGRRPILLGKLKHGADAGGESAWNSHRLDAEHLTERAAKAWRLPMTWQVIDAQEAEVDDLLQAPVLYVSGSQAADLLPHAPKLRAYLDRGGFVFAEASCGDPSGFLRDFERLIAAVFPEPEHRLGAVGPGHPLWRMERVVRPDSPYAGRLRSVEYGCRTCVVLCEEDLSCYWELDRPQGLASYPPAVQRRVEDAVDVGLNVLAYATNREPKGKEQLLIAPAANFALEREGERFLLEVAKIQHAGGCNDAPGALANLLRAASQGDARLAISPEPTPLGPGDPELKKHVLSFMHGRRDFRFSENERLELREYLQNGGTLLVDSICASEEFSRALRAEMRAIFPDRSLRQLPADDPVFTTAFGGYDVRRVELRDPQPGRADEPLAARTRRVAPRFEGIEIDGRWAVLFSPYDLSCALESHEAIECRGYRKQDAARLGVNVLLYVVNQ</sequence>
<keyword evidence="3" id="KW-0808">Transferase</keyword>
<dbReference type="Proteomes" id="UP000315440">
    <property type="component" value="Unassembled WGS sequence"/>
</dbReference>
<evidence type="ECO:0000313" key="4">
    <source>
        <dbReference type="Proteomes" id="UP000315440"/>
    </source>
</evidence>
<dbReference type="InterPro" id="IPR025297">
    <property type="entry name" value="DUF4159"/>
</dbReference>
<dbReference type="SUPFAM" id="SSF48239">
    <property type="entry name" value="Terpenoid cyclases/Protein prenyltransferases"/>
    <property type="match status" value="1"/>
</dbReference>
<dbReference type="AlphaFoldDB" id="A0A5C5ZTS3"/>
<comment type="caution">
    <text evidence="3">The sequence shown here is derived from an EMBL/GenBank/DDBJ whole genome shotgun (WGS) entry which is preliminary data.</text>
</comment>
<dbReference type="GO" id="GO:0016740">
    <property type="term" value="F:transferase activity"/>
    <property type="evidence" value="ECO:0007669"/>
    <property type="project" value="UniProtKB-KW"/>
</dbReference>
<dbReference type="Pfam" id="PF13709">
    <property type="entry name" value="DUF4159"/>
    <property type="match status" value="2"/>
</dbReference>
<feature type="chain" id="PRO_5023137162" evidence="1">
    <location>
        <begin position="27"/>
        <end position="790"/>
    </location>
</feature>
<reference evidence="3 4" key="1">
    <citation type="submission" date="2019-02" db="EMBL/GenBank/DDBJ databases">
        <title>Deep-cultivation of Planctomycetes and their phenomic and genomic characterization uncovers novel biology.</title>
        <authorList>
            <person name="Wiegand S."/>
            <person name="Jogler M."/>
            <person name="Boedeker C."/>
            <person name="Pinto D."/>
            <person name="Vollmers J."/>
            <person name="Rivas-Marin E."/>
            <person name="Kohn T."/>
            <person name="Peeters S.H."/>
            <person name="Heuer A."/>
            <person name="Rast P."/>
            <person name="Oberbeckmann S."/>
            <person name="Bunk B."/>
            <person name="Jeske O."/>
            <person name="Meyerdierks A."/>
            <person name="Storesund J.E."/>
            <person name="Kallscheuer N."/>
            <person name="Luecker S."/>
            <person name="Lage O.M."/>
            <person name="Pohl T."/>
            <person name="Merkel B.J."/>
            <person name="Hornburger P."/>
            <person name="Mueller R.-W."/>
            <person name="Bruemmer F."/>
            <person name="Labrenz M."/>
            <person name="Spormann A.M."/>
            <person name="Op Den Camp H."/>
            <person name="Overmann J."/>
            <person name="Amann R."/>
            <person name="Jetten M.S.M."/>
            <person name="Mascher T."/>
            <person name="Medema M.H."/>
            <person name="Devos D.P."/>
            <person name="Kaster A.-K."/>
            <person name="Ovreas L."/>
            <person name="Rohde M."/>
            <person name="Galperin M.Y."/>
            <person name="Jogler C."/>
        </authorList>
    </citation>
    <scope>NUCLEOTIDE SEQUENCE [LARGE SCALE GENOMIC DNA]</scope>
    <source>
        <strain evidence="3 4">Mal64</strain>
    </source>
</reference>
<keyword evidence="1" id="KW-0732">Signal</keyword>